<comment type="caution">
    <text evidence="1">The sequence shown here is derived from an EMBL/GenBank/DDBJ whole genome shotgun (WGS) entry which is preliminary data.</text>
</comment>
<evidence type="ECO:0000313" key="1">
    <source>
        <dbReference type="EMBL" id="TMR07883.1"/>
    </source>
</evidence>
<gene>
    <name evidence="1" type="ORF">ETD86_50155</name>
</gene>
<proteinExistence type="predicted"/>
<keyword evidence="2" id="KW-1185">Reference proteome</keyword>
<organism evidence="1 2">
    <name type="scientific">Nonomuraea turkmeniaca</name>
    <dbReference type="NCBI Taxonomy" id="103838"/>
    <lineage>
        <taxon>Bacteria</taxon>
        <taxon>Bacillati</taxon>
        <taxon>Actinomycetota</taxon>
        <taxon>Actinomycetes</taxon>
        <taxon>Streptosporangiales</taxon>
        <taxon>Streptosporangiaceae</taxon>
        <taxon>Nonomuraea</taxon>
    </lineage>
</organism>
<dbReference type="Proteomes" id="UP000309128">
    <property type="component" value="Unassembled WGS sequence"/>
</dbReference>
<evidence type="ECO:0000313" key="2">
    <source>
        <dbReference type="Proteomes" id="UP000309128"/>
    </source>
</evidence>
<sequence length="121" mass="13308">MWDFVVVGFVVVDRVSAGYPVTHPRSVRQARAVREPCLARAGSASPLLRWHTAQPRRDLPPELGTTIGMASGAPWRELRDRNSPPQPSAALPQLIASAWPVILRSVRRSGRITAPLVWLTA</sequence>
<reference evidence="1 2" key="1">
    <citation type="submission" date="2019-05" db="EMBL/GenBank/DDBJ databases">
        <title>Draft genome sequence of Nonomuraea turkmeniaca DSM 43926.</title>
        <authorList>
            <person name="Saricaoglu S."/>
            <person name="Isik K."/>
        </authorList>
    </citation>
    <scope>NUCLEOTIDE SEQUENCE [LARGE SCALE GENOMIC DNA]</scope>
    <source>
        <strain evidence="1 2">DSM 43926</strain>
    </source>
</reference>
<protein>
    <submittedName>
        <fullName evidence="1">Uncharacterized protein</fullName>
    </submittedName>
</protein>
<dbReference type="EMBL" id="VCKY01000339">
    <property type="protein sequence ID" value="TMR07883.1"/>
    <property type="molecule type" value="Genomic_DNA"/>
</dbReference>
<accession>A0A5S4EWC4</accession>
<name>A0A5S4EWC4_9ACTN</name>
<dbReference type="RefSeq" id="WP_138673677.1">
    <property type="nucleotide sequence ID" value="NZ_VCKY01000339.1"/>
</dbReference>
<dbReference type="AlphaFoldDB" id="A0A5S4EWC4"/>